<evidence type="ECO:0000313" key="5">
    <source>
        <dbReference type="EMBL" id="MFC6395584.1"/>
    </source>
</evidence>
<dbReference type="InterPro" id="IPR016181">
    <property type="entry name" value="Acyl_CoA_acyltransferase"/>
</dbReference>
<dbReference type="PROSITE" id="PS51186">
    <property type="entry name" value="GNAT"/>
    <property type="match status" value="1"/>
</dbReference>
<dbReference type="InterPro" id="IPR051531">
    <property type="entry name" value="N-acetyltransferase"/>
</dbReference>
<dbReference type="Proteomes" id="UP001596266">
    <property type="component" value="Unassembled WGS sequence"/>
</dbReference>
<evidence type="ECO:0000256" key="1">
    <source>
        <dbReference type="ARBA" id="ARBA00022679"/>
    </source>
</evidence>
<proteinExistence type="inferred from homology"/>
<keyword evidence="1" id="KW-0808">Transferase</keyword>
<dbReference type="InterPro" id="IPR000182">
    <property type="entry name" value="GNAT_dom"/>
</dbReference>
<accession>A0ABW1WYN0</accession>
<evidence type="ECO:0000256" key="2">
    <source>
        <dbReference type="ARBA" id="ARBA00023315"/>
    </source>
</evidence>
<dbReference type="EMBL" id="JBHSUA010000006">
    <property type="protein sequence ID" value="MFC6395584.1"/>
    <property type="molecule type" value="Genomic_DNA"/>
</dbReference>
<evidence type="ECO:0000259" key="4">
    <source>
        <dbReference type="PROSITE" id="PS51186"/>
    </source>
</evidence>
<name>A0ABW1WYN0_9ACTN</name>
<gene>
    <name evidence="5" type="ORF">ACFP57_01050</name>
</gene>
<keyword evidence="2" id="KW-0012">Acyltransferase</keyword>
<sequence>MRSGNVVLRGLRRLDRKRWDEVRTRNRAWTGPWDATMPPEGGGKRPSFGQMVRLSDRAGREGTALPFAVCWDEGWPGHPTDPKRCRLSGQVSVSNIVLGSARFGSIGYWVDEELAGRGVAPTAVALATDYCFQVMDLHRIEVCIRPENTKSLRVVEKLGFRPEGLRRAFLHIDGEWRDHLCFALTKDEVPGGVLNRYLG</sequence>
<evidence type="ECO:0000256" key="3">
    <source>
        <dbReference type="ARBA" id="ARBA00038502"/>
    </source>
</evidence>
<dbReference type="SUPFAM" id="SSF55729">
    <property type="entry name" value="Acyl-CoA N-acyltransferases (Nat)"/>
    <property type="match status" value="1"/>
</dbReference>
<keyword evidence="6" id="KW-1185">Reference proteome</keyword>
<reference evidence="6" key="1">
    <citation type="journal article" date="2019" name="Int. J. Syst. Evol. Microbiol.">
        <title>The Global Catalogue of Microorganisms (GCM) 10K type strain sequencing project: providing services to taxonomists for standard genome sequencing and annotation.</title>
        <authorList>
            <consortium name="The Broad Institute Genomics Platform"/>
            <consortium name="The Broad Institute Genome Sequencing Center for Infectious Disease"/>
            <person name="Wu L."/>
            <person name="Ma J."/>
        </authorList>
    </citation>
    <scope>NUCLEOTIDE SEQUENCE [LARGE SCALE GENOMIC DNA]</scope>
    <source>
        <strain evidence="6">CGMCC 1.15277</strain>
    </source>
</reference>
<dbReference type="PANTHER" id="PTHR43792">
    <property type="entry name" value="GNAT FAMILY, PUTATIVE (AFU_ORTHOLOGUE AFUA_3G00765)-RELATED-RELATED"/>
    <property type="match status" value="1"/>
</dbReference>
<feature type="domain" description="N-acetyltransferase" evidence="4">
    <location>
        <begin position="35"/>
        <end position="187"/>
    </location>
</feature>
<dbReference type="PANTHER" id="PTHR43792:SF8">
    <property type="entry name" value="[RIBOSOMAL PROTEIN US5]-ALANINE N-ACETYLTRANSFERASE"/>
    <property type="match status" value="1"/>
</dbReference>
<protein>
    <submittedName>
        <fullName evidence="5">GNAT family protein</fullName>
    </submittedName>
</protein>
<dbReference type="Pfam" id="PF13302">
    <property type="entry name" value="Acetyltransf_3"/>
    <property type="match status" value="1"/>
</dbReference>
<organism evidence="5 6">
    <name type="scientific">Luteococcus sanguinis</name>
    <dbReference type="NCBI Taxonomy" id="174038"/>
    <lineage>
        <taxon>Bacteria</taxon>
        <taxon>Bacillati</taxon>
        <taxon>Actinomycetota</taxon>
        <taxon>Actinomycetes</taxon>
        <taxon>Propionibacteriales</taxon>
        <taxon>Propionibacteriaceae</taxon>
        <taxon>Luteococcus</taxon>
    </lineage>
</organism>
<evidence type="ECO:0000313" key="6">
    <source>
        <dbReference type="Proteomes" id="UP001596266"/>
    </source>
</evidence>
<comment type="similarity">
    <text evidence="3">Belongs to the acetyltransferase family. RimJ subfamily.</text>
</comment>
<dbReference type="Gene3D" id="3.40.630.30">
    <property type="match status" value="1"/>
</dbReference>
<comment type="caution">
    <text evidence="5">The sequence shown here is derived from an EMBL/GenBank/DDBJ whole genome shotgun (WGS) entry which is preliminary data.</text>
</comment>
<dbReference type="RefSeq" id="WP_343886444.1">
    <property type="nucleotide sequence ID" value="NZ_BAAAKI010000014.1"/>
</dbReference>